<name>A0A8S5SER7_9CAUD</name>
<accession>A0A8S5SER7</accession>
<organism evidence="1">
    <name type="scientific">Siphoviridae sp. ct4085</name>
    <dbReference type="NCBI Taxonomy" id="2827774"/>
    <lineage>
        <taxon>Viruses</taxon>
        <taxon>Duplodnaviria</taxon>
        <taxon>Heunggongvirae</taxon>
        <taxon>Uroviricota</taxon>
        <taxon>Caudoviricetes</taxon>
    </lineage>
</organism>
<dbReference type="EMBL" id="BK032584">
    <property type="protein sequence ID" value="DAF49572.1"/>
    <property type="molecule type" value="Genomic_DNA"/>
</dbReference>
<evidence type="ECO:0000313" key="1">
    <source>
        <dbReference type="EMBL" id="DAF49572.1"/>
    </source>
</evidence>
<protein>
    <submittedName>
        <fullName evidence="1">Uncharacterized protein</fullName>
    </submittedName>
</protein>
<reference evidence="1" key="1">
    <citation type="journal article" date="2021" name="Proc. Natl. Acad. Sci. U.S.A.">
        <title>A Catalog of Tens of Thousands of Viruses from Human Metagenomes Reveals Hidden Associations with Chronic Diseases.</title>
        <authorList>
            <person name="Tisza M.J."/>
            <person name="Buck C.B."/>
        </authorList>
    </citation>
    <scope>NUCLEOTIDE SEQUENCE</scope>
    <source>
        <strain evidence="1">Ct4085</strain>
    </source>
</reference>
<proteinExistence type="predicted"/>
<sequence>MAIVLGIKKTTIFLDSPQKQCANAYAMRGHYSCYGLSGAWSYLLIQQSKPTFFCVFTGSQSNRLLTCKYNAYENFTNALPGSFDNGMLKG</sequence>